<keyword evidence="3" id="KW-1185">Reference proteome</keyword>
<keyword evidence="1" id="KW-0812">Transmembrane</keyword>
<keyword evidence="1" id="KW-1133">Transmembrane helix</keyword>
<dbReference type="AlphaFoldDB" id="A0A975GYK8"/>
<accession>A0A975GYK8</accession>
<evidence type="ECO:0000313" key="2">
    <source>
        <dbReference type="EMBL" id="QTC91690.1"/>
    </source>
</evidence>
<protein>
    <recommendedName>
        <fullName evidence="4">DUF1499 domain-containing protein</fullName>
    </recommendedName>
</protein>
<feature type="transmembrane region" description="Helical" evidence="1">
    <location>
        <begin position="57"/>
        <end position="77"/>
    </location>
</feature>
<evidence type="ECO:0000256" key="1">
    <source>
        <dbReference type="SAM" id="Phobius"/>
    </source>
</evidence>
<dbReference type="KEGG" id="bgoe:IFJ75_01765"/>
<feature type="transmembrane region" description="Helical" evidence="1">
    <location>
        <begin position="84"/>
        <end position="105"/>
    </location>
</feature>
<dbReference type="Proteomes" id="UP000663918">
    <property type="component" value="Chromosome"/>
</dbReference>
<evidence type="ECO:0008006" key="4">
    <source>
        <dbReference type="Google" id="ProtNLM"/>
    </source>
</evidence>
<name>A0A975GYK8_9CAUL</name>
<gene>
    <name evidence="2" type="ORF">IFJ75_01765</name>
</gene>
<dbReference type="EMBL" id="CP062222">
    <property type="protein sequence ID" value="QTC91690.1"/>
    <property type="molecule type" value="Genomic_DNA"/>
</dbReference>
<organism evidence="2 3">
    <name type="scientific">Brevundimonas goettingensis</name>
    <dbReference type="NCBI Taxonomy" id="2774190"/>
    <lineage>
        <taxon>Bacteria</taxon>
        <taxon>Pseudomonadati</taxon>
        <taxon>Pseudomonadota</taxon>
        <taxon>Alphaproteobacteria</taxon>
        <taxon>Caulobacterales</taxon>
        <taxon>Caulobacteraceae</taxon>
        <taxon>Brevundimonas</taxon>
    </lineage>
</organism>
<evidence type="ECO:0000313" key="3">
    <source>
        <dbReference type="Proteomes" id="UP000663918"/>
    </source>
</evidence>
<reference evidence="2" key="1">
    <citation type="submission" date="2020-09" db="EMBL/GenBank/DDBJ databases">
        <title>Brevundimonas sp. LVF2 isolated from a puddle in Goettingen, Germany.</title>
        <authorList>
            <person name="Friedrich I."/>
            <person name="Klassen A."/>
            <person name="Hannes N."/>
            <person name="Schneider D."/>
            <person name="Hertel R."/>
            <person name="Daniel R."/>
        </authorList>
    </citation>
    <scope>NUCLEOTIDE SEQUENCE</scope>
    <source>
        <strain evidence="2">LVF2</strain>
    </source>
</reference>
<keyword evidence="1" id="KW-0472">Membrane</keyword>
<proteinExistence type="predicted"/>
<dbReference type="RefSeq" id="WP_207870868.1">
    <property type="nucleotide sequence ID" value="NZ_CP062222.1"/>
</dbReference>
<sequence>MSASPQHDRRTRMFRRARLGVLIAALAPLTAFAALLGFKFNVWSISFALDVLTLKVVPVLAVIGVFGALYAAFAALAERRYAGSLGLAAVVISLLTIGAFGWHYALARDARGGGDVSTNAADSPYYPERVIAARARDHAAPVPALADAGGCEVSFLPTQVAPSVAAYGLDKAGFDIPAAGVGGGSGTLITFWYNRTYDAVVRIRPGRTDVRVTARDPDHDQGKACRLARQILAGMTA</sequence>